<dbReference type="PANTHER" id="PTHR43157:SF31">
    <property type="entry name" value="PHOSPHATIDYLINOSITOL-GLYCAN BIOSYNTHESIS CLASS F PROTEIN"/>
    <property type="match status" value="1"/>
</dbReference>
<name>A0A8J2NYR2_9HEXA</name>
<keyword evidence="3" id="KW-1185">Reference proteome</keyword>
<comment type="caution">
    <text evidence="2">The sequence shown here is derived from an EMBL/GenBank/DDBJ whole genome shotgun (WGS) entry which is preliminary data.</text>
</comment>
<dbReference type="PANTHER" id="PTHR43157">
    <property type="entry name" value="PHOSPHATIDYLINOSITOL-GLYCAN BIOSYNTHESIS CLASS F PROTEIN-RELATED"/>
    <property type="match status" value="1"/>
</dbReference>
<evidence type="ECO:0000256" key="1">
    <source>
        <dbReference type="ARBA" id="ARBA00023002"/>
    </source>
</evidence>
<evidence type="ECO:0000313" key="2">
    <source>
        <dbReference type="EMBL" id="CAG7724068.1"/>
    </source>
</evidence>
<accession>A0A8J2NYR2</accession>
<sequence>FSKLIHEKFDHVDVLINNAGIYKFDGKIRRTNDGFEEHMGVNHLNPFLLTLLLLDLLAKSERSRIVCVASTISLLQEFNVNDLNMENFKKFGIYAPYSNSKMANILFMRELARRLGENSNINCYAICPGMVNIERAEDQAFFKRFFFNLSKCWGFLDLENGCLNTLHCTLSKSLDHESGKMYRFLDVWDIDKKLDVSLAEQLFDKSEELVGQKFQKP</sequence>
<dbReference type="EMBL" id="CAJVCH010105477">
    <property type="protein sequence ID" value="CAG7724068.1"/>
    <property type="molecule type" value="Genomic_DNA"/>
</dbReference>
<dbReference type="Pfam" id="PF00106">
    <property type="entry name" value="adh_short"/>
    <property type="match status" value="1"/>
</dbReference>
<keyword evidence="1" id="KW-0560">Oxidoreductase</keyword>
<dbReference type="AlphaFoldDB" id="A0A8J2NYR2"/>
<proteinExistence type="predicted"/>
<protein>
    <submittedName>
        <fullName evidence="2">Uncharacterized protein</fullName>
    </submittedName>
</protein>
<evidence type="ECO:0000313" key="3">
    <source>
        <dbReference type="Proteomes" id="UP000708208"/>
    </source>
</evidence>
<reference evidence="2" key="1">
    <citation type="submission" date="2021-06" db="EMBL/GenBank/DDBJ databases">
        <authorList>
            <person name="Hodson N. C."/>
            <person name="Mongue J. A."/>
            <person name="Jaron S. K."/>
        </authorList>
    </citation>
    <scope>NUCLEOTIDE SEQUENCE</scope>
</reference>
<feature type="non-terminal residue" evidence="2">
    <location>
        <position position="1"/>
    </location>
</feature>
<dbReference type="InterPro" id="IPR002347">
    <property type="entry name" value="SDR_fam"/>
</dbReference>
<gene>
    <name evidence="2" type="ORF">AFUS01_LOCUS13110</name>
</gene>
<dbReference type="OrthoDB" id="191139at2759"/>
<dbReference type="GO" id="GO:0016491">
    <property type="term" value="F:oxidoreductase activity"/>
    <property type="evidence" value="ECO:0007669"/>
    <property type="project" value="UniProtKB-KW"/>
</dbReference>
<organism evidence="2 3">
    <name type="scientific">Allacma fusca</name>
    <dbReference type="NCBI Taxonomy" id="39272"/>
    <lineage>
        <taxon>Eukaryota</taxon>
        <taxon>Metazoa</taxon>
        <taxon>Ecdysozoa</taxon>
        <taxon>Arthropoda</taxon>
        <taxon>Hexapoda</taxon>
        <taxon>Collembola</taxon>
        <taxon>Symphypleona</taxon>
        <taxon>Sminthuridae</taxon>
        <taxon>Allacma</taxon>
    </lineage>
</organism>
<dbReference type="Proteomes" id="UP000708208">
    <property type="component" value="Unassembled WGS sequence"/>
</dbReference>